<dbReference type="PROSITE" id="PS51257">
    <property type="entry name" value="PROKAR_LIPOPROTEIN"/>
    <property type="match status" value="1"/>
</dbReference>
<dbReference type="Proteomes" id="UP000094067">
    <property type="component" value="Unassembled WGS sequence"/>
</dbReference>
<comment type="caution">
    <text evidence="2">The sequence shown here is derived from an EMBL/GenBank/DDBJ whole genome shotgun (WGS) entry which is preliminary data.</text>
</comment>
<evidence type="ECO:0000313" key="7">
    <source>
        <dbReference type="Proteomes" id="UP000094271"/>
    </source>
</evidence>
<gene>
    <name evidence="2" type="primary">ugpB_2</name>
    <name evidence="3" type="synonym">ugpB_3</name>
    <name evidence="3" type="ORF">BEH84_05242</name>
    <name evidence="4" type="ORF">BEI59_20970</name>
    <name evidence="2" type="ORF">BEI61_03871</name>
    <name evidence="5" type="ORF">BEI63_01035</name>
</gene>
<dbReference type="PANTHER" id="PTHR43649:SF12">
    <property type="entry name" value="DIACETYLCHITOBIOSE BINDING PROTEIN DASA"/>
    <property type="match status" value="1"/>
</dbReference>
<dbReference type="PANTHER" id="PTHR43649">
    <property type="entry name" value="ARABINOSE-BINDING PROTEIN-RELATED"/>
    <property type="match status" value="1"/>
</dbReference>
<keyword evidence="1" id="KW-0732">Signal</keyword>
<reference evidence="5 8" key="2">
    <citation type="submission" date="2016-08" db="EMBL/GenBank/DDBJ databases">
        <title>Characterization of Isolates of Eisenbergiella tayi Derived from Blood Cultures, Using Whole Genome Sequencing.</title>
        <authorList>
            <person name="Bernier A.-M."/>
            <person name="Burdz T."/>
            <person name="Wiebe D."/>
            <person name="Bernard K."/>
        </authorList>
    </citation>
    <scope>NUCLEOTIDE SEQUENCE [LARGE SCALE GENOMIC DNA]</scope>
    <source>
        <strain evidence="5 8">NML120146</strain>
    </source>
</reference>
<dbReference type="Proteomes" id="UP000094271">
    <property type="component" value="Unassembled WGS sequence"/>
</dbReference>
<dbReference type="Proteomes" id="UP000095003">
    <property type="component" value="Unassembled WGS sequence"/>
</dbReference>
<dbReference type="Proteomes" id="UP000094869">
    <property type="component" value="Unassembled WGS sequence"/>
</dbReference>
<dbReference type="Gene3D" id="3.40.190.10">
    <property type="entry name" value="Periplasmic binding protein-like II"/>
    <property type="match status" value="1"/>
</dbReference>
<reference evidence="6 9" key="1">
    <citation type="submission" date="2016-07" db="EMBL/GenBank/DDBJ databases">
        <title>Characterization of isolates of Eisenbergiella tayi derived from blood cultures, using whole genome sequencing.</title>
        <authorList>
            <person name="Burdz T."/>
            <person name="Wiebe D."/>
            <person name="Huynh C."/>
            <person name="Bernard K."/>
        </authorList>
    </citation>
    <scope>NUCLEOTIDE SEQUENCE [LARGE SCALE GENOMIC DNA]</scope>
    <source>
        <strain evidence="2 6">NML 110608</strain>
        <strain evidence="3 9">NML 120489</strain>
    </source>
</reference>
<dbReference type="EMBL" id="MEHD01000006">
    <property type="protein sequence ID" value="ODR61548.1"/>
    <property type="molecule type" value="Genomic_DNA"/>
</dbReference>
<evidence type="ECO:0000313" key="3">
    <source>
        <dbReference type="EMBL" id="ODM07919.1"/>
    </source>
</evidence>
<dbReference type="SUPFAM" id="SSF53850">
    <property type="entry name" value="Periplasmic binding protein-like II"/>
    <property type="match status" value="1"/>
</dbReference>
<dbReference type="EMBL" id="MEHA01000017">
    <property type="protein sequence ID" value="ODR48430.1"/>
    <property type="molecule type" value="Genomic_DNA"/>
</dbReference>
<protein>
    <submittedName>
        <fullName evidence="2">sn-glycerol-3-phosphate-binding periplasmic protein UgpB</fullName>
    </submittedName>
</protein>
<name>A0A1E3A3M5_9FIRM</name>
<dbReference type="OrthoDB" id="362670at2"/>
<keyword evidence="8" id="KW-1185">Reference proteome</keyword>
<organism evidence="2 6">
    <name type="scientific">Eisenbergiella tayi</name>
    <dbReference type="NCBI Taxonomy" id="1432052"/>
    <lineage>
        <taxon>Bacteria</taxon>
        <taxon>Bacillati</taxon>
        <taxon>Bacillota</taxon>
        <taxon>Clostridia</taxon>
        <taxon>Lachnospirales</taxon>
        <taxon>Lachnospiraceae</taxon>
        <taxon>Eisenbergiella</taxon>
    </lineage>
</organism>
<dbReference type="InterPro" id="IPR050490">
    <property type="entry name" value="Bact_solute-bd_prot1"/>
</dbReference>
<evidence type="ECO:0000256" key="1">
    <source>
        <dbReference type="SAM" id="SignalP"/>
    </source>
</evidence>
<sequence length="445" mass="48113">MKKKVLSLLLAGALAMTALTACGGAVESTGTDTAAPQSDDGAASSDGKIKLVVPKVGYNEEQIAAANARDEGPTYEDKYYMAVTESIAKNYPEYDVEYVDWGWAETLDEKQRALFAAGSAPDIVAGETFMPTYANEGILETLPDDIVQSVNPTFLLHDADGNAVGVAYKTSIFLMFYNKDLLSAAGLDPENPPTTWEEWQQASAAITQSGDDVWGGGIPSFPHAGGALRATPFLRMLGTDFGVDGKINLTDPLVQQGLEYIREMNKNLPEGLGNGADESPMWSAFQETKNIGFVINGSWQASDATKNGVNWGVTELPTYDGTLGNCTVGSVYLGVPKKAANKEASFNLIREALRVENEKYWLEGSYCPAINEIIEDTSYYENDPALVIEMDAIKNGTFTGVAVFPKNDSAIWEIINQKVLARTTMTEDPIATICEEAQKEIEALQ</sequence>
<feature type="chain" id="PRO_5044556724" evidence="1">
    <location>
        <begin position="22"/>
        <end position="445"/>
    </location>
</feature>
<evidence type="ECO:0000313" key="5">
    <source>
        <dbReference type="EMBL" id="ODR61548.1"/>
    </source>
</evidence>
<dbReference type="Pfam" id="PF01547">
    <property type="entry name" value="SBP_bac_1"/>
    <property type="match status" value="1"/>
</dbReference>
<dbReference type="EMBL" id="MCGH01000003">
    <property type="protein sequence ID" value="ODM03077.1"/>
    <property type="molecule type" value="Genomic_DNA"/>
</dbReference>
<dbReference type="InterPro" id="IPR006059">
    <property type="entry name" value="SBP"/>
</dbReference>
<dbReference type="AlphaFoldDB" id="A0A1E3A3M5"/>
<evidence type="ECO:0000313" key="6">
    <source>
        <dbReference type="Proteomes" id="UP000094067"/>
    </source>
</evidence>
<feature type="signal peptide" evidence="1">
    <location>
        <begin position="1"/>
        <end position="21"/>
    </location>
</feature>
<accession>A0A1E3A3M5</accession>
<dbReference type="GeneID" id="93301133"/>
<reference evidence="4 7" key="3">
    <citation type="submission" date="2016-08" db="EMBL/GenBank/DDBJ databases">
        <authorList>
            <person name="Seilhamer J.J."/>
        </authorList>
    </citation>
    <scope>NUCLEOTIDE SEQUENCE [LARGE SCALE GENOMIC DNA]</scope>
    <source>
        <strain evidence="4 7">NML150140-1</strain>
    </source>
</reference>
<evidence type="ECO:0000313" key="8">
    <source>
        <dbReference type="Proteomes" id="UP000094869"/>
    </source>
</evidence>
<dbReference type="RefSeq" id="WP_044973263.1">
    <property type="nucleotide sequence ID" value="NZ_BAABXS010000003.1"/>
</dbReference>
<dbReference type="EMBL" id="MCGI01000006">
    <property type="protein sequence ID" value="ODM07919.1"/>
    <property type="molecule type" value="Genomic_DNA"/>
</dbReference>
<evidence type="ECO:0000313" key="9">
    <source>
        <dbReference type="Proteomes" id="UP000095003"/>
    </source>
</evidence>
<evidence type="ECO:0000313" key="2">
    <source>
        <dbReference type="EMBL" id="ODM03077.1"/>
    </source>
</evidence>
<evidence type="ECO:0000313" key="4">
    <source>
        <dbReference type="EMBL" id="ODR48430.1"/>
    </source>
</evidence>
<proteinExistence type="predicted"/>